<dbReference type="EMBL" id="JAUSQZ010000001">
    <property type="protein sequence ID" value="MDP9825068.1"/>
    <property type="molecule type" value="Genomic_DNA"/>
</dbReference>
<dbReference type="InterPro" id="IPR027417">
    <property type="entry name" value="P-loop_NTPase"/>
</dbReference>
<evidence type="ECO:0000313" key="2">
    <source>
        <dbReference type="EMBL" id="MDP9825068.1"/>
    </source>
</evidence>
<gene>
    <name evidence="2" type="ORF">J2S57_000817</name>
</gene>
<organism evidence="2 3">
    <name type="scientific">Kineosporia succinea</name>
    <dbReference type="NCBI Taxonomy" id="84632"/>
    <lineage>
        <taxon>Bacteria</taxon>
        <taxon>Bacillati</taxon>
        <taxon>Actinomycetota</taxon>
        <taxon>Actinomycetes</taxon>
        <taxon>Kineosporiales</taxon>
        <taxon>Kineosporiaceae</taxon>
        <taxon>Kineosporia</taxon>
    </lineage>
</organism>
<proteinExistence type="predicted"/>
<dbReference type="InterPro" id="IPR054567">
    <property type="entry name" value="NNH7"/>
</dbReference>
<feature type="domain" description="AAA+ ATPase" evidence="1">
    <location>
        <begin position="341"/>
        <end position="485"/>
    </location>
</feature>
<evidence type="ECO:0000259" key="1">
    <source>
        <dbReference type="SMART" id="SM00382"/>
    </source>
</evidence>
<dbReference type="Pfam" id="PF22738">
    <property type="entry name" value="NNH7"/>
    <property type="match status" value="1"/>
</dbReference>
<name>A0ABT9NXB0_9ACTN</name>
<evidence type="ECO:0000313" key="3">
    <source>
        <dbReference type="Proteomes" id="UP001235712"/>
    </source>
</evidence>
<accession>A0ABT9NXB0</accession>
<keyword evidence="3" id="KW-1185">Reference proteome</keyword>
<dbReference type="SMART" id="SM00382">
    <property type="entry name" value="AAA"/>
    <property type="match status" value="1"/>
</dbReference>
<protein>
    <recommendedName>
        <fullName evidence="1">AAA+ ATPase domain-containing protein</fullName>
    </recommendedName>
</protein>
<dbReference type="Proteomes" id="UP001235712">
    <property type="component" value="Unassembled WGS sequence"/>
</dbReference>
<dbReference type="InterPro" id="IPR003593">
    <property type="entry name" value="AAA+_ATPase"/>
</dbReference>
<dbReference type="RefSeq" id="WP_307238470.1">
    <property type="nucleotide sequence ID" value="NZ_JAUSQZ010000001.1"/>
</dbReference>
<comment type="caution">
    <text evidence="2">The sequence shown here is derived from an EMBL/GenBank/DDBJ whole genome shotgun (WGS) entry which is preliminary data.</text>
</comment>
<sequence length="1037" mass="114062">MRKRAFSYADAARLMGGGDDQLVRALDTLAGGALLVATAGGSELAISLFDAKSEFTRLSEQLVKGLSDRARGLGRLDQNDRMAAAQAVIVVLAYFEAVREADLPLDLDELRLDRADQTRIVTGAAEGKHLADLAAGLLHAPEAAPSPFWVPQEHPTRLLNRYRTSSLGLLSFLEGSAVWDTWSETDRDRVTKLLLGTVPAVAIRRRETLLRRLAVEFPELAFYLDRADHAATRQAVATGLAALEANLRAVAPLPPDPGTQTRRALALSHAAGLGRAVVASGDVPEFLRLPALRDGYIDPDFRFASAERHNQLHLAEFWAARPVQQNLGGFLAAHFGSPEASVRPLMVLGQPGAGKSVLTQFLAARLPPSDFLVVRVVLRQVPADADVQTQIEEAVRIATGEPTSWPALSRSAGNALRVVILDGFDELLQTTGVGQSAYLRELAAFQEREADQERPVAVVVTSRVSVADRALVPEAGVSVVHLEPFQARQIERWVEIWNDHNAASLESRGLQRLAARAVLAHPDLAEQPLLLLMLALYDCDGNSLQRAGDDLSTPELYERLLDRFARREVEKSGPELTARERDEAVRDELHRLSIAAVAMFNRGRQWVTQGELDDDLRALESENVMQRNDFRSPVTPGARAIGKFFFVHRMQSRQGGDELTAVEFLHATFGEYLVARLVVRELVNNLELLEFAELRGRRTPEPELGLLLDVLAYVPLTIRGTVLDTLGERLDRLGPERREALTQFLLRTFRAVAAGEAGATHTYRPRSQSPAGRQAMQTLNLLLLALCTRKKLLASELLGPVPDVPRHWRGHAMLWSSQCTPEGWGTVLGTVRVDRSVRTDGSRDLQLRRFSARVWLAEPVDPQWFLEGPTENAWAESSVGEMRQVAAFLQDAHVAGLTHSLDWTLHEEDIPVAFSLAGQFLPTGRGEVKSGNRILVDLWLSTALTAAGRSAPSLVDDCRDGLKLIQMLDARARGADEPAIDLVMTQILVNAALLPRDVLEEARELMAPEGLDGGAVHYPFESADRWFAELTRLLDSD</sequence>
<reference evidence="2 3" key="1">
    <citation type="submission" date="2023-07" db="EMBL/GenBank/DDBJ databases">
        <title>Sequencing the genomes of 1000 actinobacteria strains.</title>
        <authorList>
            <person name="Klenk H.-P."/>
        </authorList>
    </citation>
    <scope>NUCLEOTIDE SEQUENCE [LARGE SCALE GENOMIC DNA]</scope>
    <source>
        <strain evidence="2 3">DSM 44388</strain>
    </source>
</reference>
<dbReference type="SUPFAM" id="SSF52540">
    <property type="entry name" value="P-loop containing nucleoside triphosphate hydrolases"/>
    <property type="match status" value="1"/>
</dbReference>
<dbReference type="Gene3D" id="3.40.50.300">
    <property type="entry name" value="P-loop containing nucleotide triphosphate hydrolases"/>
    <property type="match status" value="1"/>
</dbReference>